<sequence length="51" mass="5513">MKHKVGDRVEITSGGFKGKRGKIQDRNGLKVVVLDSGVVLHGVNDKNVKKA</sequence>
<evidence type="ECO:0000259" key="1">
    <source>
        <dbReference type="SMART" id="SM00739"/>
    </source>
</evidence>
<dbReference type="InterPro" id="IPR008991">
    <property type="entry name" value="Translation_prot_SH3-like_sf"/>
</dbReference>
<dbReference type="SMART" id="SM00739">
    <property type="entry name" value="KOW"/>
    <property type="match status" value="1"/>
</dbReference>
<name>A0A7G4AW47_9CAUD</name>
<accession>A0A7G4AW47</accession>
<evidence type="ECO:0000313" key="2">
    <source>
        <dbReference type="EMBL" id="QMP84237.1"/>
    </source>
</evidence>
<evidence type="ECO:0000313" key="3">
    <source>
        <dbReference type="Proteomes" id="UP000515922"/>
    </source>
</evidence>
<dbReference type="Proteomes" id="UP000515922">
    <property type="component" value="Segment"/>
</dbReference>
<keyword evidence="3" id="KW-1185">Reference proteome</keyword>
<gene>
    <name evidence="2" type="ORF">HUN41_00115</name>
</gene>
<dbReference type="SUPFAM" id="SSF50104">
    <property type="entry name" value="Translation proteins SH3-like domain"/>
    <property type="match status" value="1"/>
</dbReference>
<reference evidence="2 3" key="1">
    <citation type="submission" date="2020-07" db="EMBL/GenBank/DDBJ databases">
        <title>Streptomyces phage Genome sequencing and assembly.</title>
        <authorList>
            <person name="Sharma V."/>
            <person name="Hardy A."/>
            <person name="Frunzke J."/>
        </authorList>
    </citation>
    <scope>NUCLEOTIDE SEQUENCE [LARGE SCALE GENOMIC DNA]</scope>
</reference>
<dbReference type="InterPro" id="IPR005824">
    <property type="entry name" value="KOW"/>
</dbReference>
<organism evidence="2 3">
    <name type="scientific">Streptomyces phage Coruscant</name>
    <dbReference type="NCBI Taxonomy" id="2739834"/>
    <lineage>
        <taxon>Viruses</taxon>
        <taxon>Duplodnaviria</taxon>
        <taxon>Heunggongvirae</taxon>
        <taxon>Uroviricota</taxon>
        <taxon>Caudoviricetes</taxon>
        <taxon>Stanwilliamsviridae</taxon>
        <taxon>Boydwoodruffvirinae</taxon>
        <taxon>Coruscantvirus</taxon>
        <taxon>Coruscantvirus coruscant</taxon>
    </lineage>
</organism>
<dbReference type="Pfam" id="PF00467">
    <property type="entry name" value="KOW"/>
    <property type="match status" value="1"/>
</dbReference>
<protein>
    <recommendedName>
        <fullName evidence="1">KOW domain-containing protein</fullName>
    </recommendedName>
</protein>
<dbReference type="EMBL" id="MT711976">
    <property type="protein sequence ID" value="QMP84237.1"/>
    <property type="molecule type" value="Genomic_DNA"/>
</dbReference>
<feature type="domain" description="KOW" evidence="1">
    <location>
        <begin position="2"/>
        <end position="29"/>
    </location>
</feature>
<dbReference type="InterPro" id="IPR014722">
    <property type="entry name" value="Rib_uL2_dom2"/>
</dbReference>
<dbReference type="Gene3D" id="2.30.30.30">
    <property type="match status" value="1"/>
</dbReference>
<proteinExistence type="predicted"/>